<dbReference type="AlphaFoldDB" id="A0A6A6B4B0"/>
<dbReference type="EMBL" id="ML995501">
    <property type="protein sequence ID" value="KAF2137591.1"/>
    <property type="molecule type" value="Genomic_DNA"/>
</dbReference>
<evidence type="ECO:0008006" key="3">
    <source>
        <dbReference type="Google" id="ProtNLM"/>
    </source>
</evidence>
<feature type="non-terminal residue" evidence="1">
    <location>
        <position position="180"/>
    </location>
</feature>
<dbReference type="OrthoDB" id="5364416at2759"/>
<dbReference type="Proteomes" id="UP000799438">
    <property type="component" value="Unassembled WGS sequence"/>
</dbReference>
<protein>
    <recommendedName>
        <fullName evidence="3">Phosphoesterase HXTX domain-containing protein</fullName>
    </recommendedName>
</protein>
<evidence type="ECO:0000313" key="2">
    <source>
        <dbReference type="Proteomes" id="UP000799438"/>
    </source>
</evidence>
<dbReference type="Gene3D" id="3.90.1140.10">
    <property type="entry name" value="Cyclic phosphodiesterase"/>
    <property type="match status" value="1"/>
</dbReference>
<dbReference type="SUPFAM" id="SSF55144">
    <property type="entry name" value="LigT-like"/>
    <property type="match status" value="1"/>
</dbReference>
<keyword evidence="2" id="KW-1185">Reference proteome</keyword>
<organism evidence="1 2">
    <name type="scientific">Aplosporella prunicola CBS 121167</name>
    <dbReference type="NCBI Taxonomy" id="1176127"/>
    <lineage>
        <taxon>Eukaryota</taxon>
        <taxon>Fungi</taxon>
        <taxon>Dikarya</taxon>
        <taxon>Ascomycota</taxon>
        <taxon>Pezizomycotina</taxon>
        <taxon>Dothideomycetes</taxon>
        <taxon>Dothideomycetes incertae sedis</taxon>
        <taxon>Botryosphaeriales</taxon>
        <taxon>Aplosporellaceae</taxon>
        <taxon>Aplosporella</taxon>
    </lineage>
</organism>
<evidence type="ECO:0000313" key="1">
    <source>
        <dbReference type="EMBL" id="KAF2137591.1"/>
    </source>
</evidence>
<dbReference type="GeneID" id="54293482"/>
<name>A0A6A6B4B0_9PEZI</name>
<dbReference type="Pfam" id="PF13563">
    <property type="entry name" value="2_5_RNA_ligase2"/>
    <property type="match status" value="1"/>
</dbReference>
<reference evidence="1" key="1">
    <citation type="journal article" date="2020" name="Stud. Mycol.">
        <title>101 Dothideomycetes genomes: a test case for predicting lifestyles and emergence of pathogens.</title>
        <authorList>
            <person name="Haridas S."/>
            <person name="Albert R."/>
            <person name="Binder M."/>
            <person name="Bloem J."/>
            <person name="Labutti K."/>
            <person name="Salamov A."/>
            <person name="Andreopoulos B."/>
            <person name="Baker S."/>
            <person name="Barry K."/>
            <person name="Bills G."/>
            <person name="Bluhm B."/>
            <person name="Cannon C."/>
            <person name="Castanera R."/>
            <person name="Culley D."/>
            <person name="Daum C."/>
            <person name="Ezra D."/>
            <person name="Gonzalez J."/>
            <person name="Henrissat B."/>
            <person name="Kuo A."/>
            <person name="Liang C."/>
            <person name="Lipzen A."/>
            <person name="Lutzoni F."/>
            <person name="Magnuson J."/>
            <person name="Mondo S."/>
            <person name="Nolan M."/>
            <person name="Ohm R."/>
            <person name="Pangilinan J."/>
            <person name="Park H.-J."/>
            <person name="Ramirez L."/>
            <person name="Alfaro M."/>
            <person name="Sun H."/>
            <person name="Tritt A."/>
            <person name="Yoshinaga Y."/>
            <person name="Zwiers L.-H."/>
            <person name="Turgeon B."/>
            <person name="Goodwin S."/>
            <person name="Spatafora J."/>
            <person name="Crous P."/>
            <person name="Grigoriev I."/>
        </authorList>
    </citation>
    <scope>NUCLEOTIDE SEQUENCE</scope>
    <source>
        <strain evidence="1">CBS 121167</strain>
    </source>
</reference>
<feature type="non-terminal residue" evidence="1">
    <location>
        <position position="1"/>
    </location>
</feature>
<accession>A0A6A6B4B0</accession>
<sequence>RSRKAAHIPRTADTQVYVLTLSTSPSLSEPLDALRKKYFPARLNFTPAHLTMFHALPASELPSITAKIEELCAATQPFTMRTGAPFRLRRGVGIGVAEGAAEAKKVHYELQSAWKGFLSEQDRQKWHLHWTVQNKVTEERKVWETFEEVEGFEGAEGEARGCTLWRYEGGNWGFERDFEF</sequence>
<gene>
    <name evidence="1" type="ORF">K452DRAFT_198146</name>
</gene>
<dbReference type="InterPro" id="IPR009097">
    <property type="entry name" value="Cyclic_Pdiesterase"/>
</dbReference>
<proteinExistence type="predicted"/>
<dbReference type="RefSeq" id="XP_033393306.1">
    <property type="nucleotide sequence ID" value="XM_033535986.1"/>
</dbReference>